<dbReference type="Proteomes" id="UP000689195">
    <property type="component" value="Unassembled WGS sequence"/>
</dbReference>
<dbReference type="AlphaFoldDB" id="A0A8S1SZB7"/>
<proteinExistence type="predicted"/>
<organism evidence="1 3">
    <name type="scientific">Paramecium pentaurelia</name>
    <dbReference type="NCBI Taxonomy" id="43138"/>
    <lineage>
        <taxon>Eukaryota</taxon>
        <taxon>Sar</taxon>
        <taxon>Alveolata</taxon>
        <taxon>Ciliophora</taxon>
        <taxon>Intramacronucleata</taxon>
        <taxon>Oligohymenophorea</taxon>
        <taxon>Peniculida</taxon>
        <taxon>Parameciidae</taxon>
        <taxon>Paramecium</taxon>
    </lineage>
</organism>
<dbReference type="EMBL" id="CAJJDO010000013">
    <property type="protein sequence ID" value="CAD8144064.1"/>
    <property type="molecule type" value="Genomic_DNA"/>
</dbReference>
<comment type="caution">
    <text evidence="1">The sequence shown here is derived from an EMBL/GenBank/DDBJ whole genome shotgun (WGS) entry which is preliminary data.</text>
</comment>
<sequence>MECDNLINGLNTYIDNLNQSFSLSEMVIRYKYSLQNERLVHLISFQINYYLHSTIKFIGYKQSITKIISEQASKLTYTFNNVYQYLLLSQFHYYQIDDI</sequence>
<evidence type="ECO:0000313" key="1">
    <source>
        <dbReference type="EMBL" id="CAD8144064.1"/>
    </source>
</evidence>
<evidence type="ECO:0000313" key="3">
    <source>
        <dbReference type="Proteomes" id="UP000689195"/>
    </source>
</evidence>
<gene>
    <name evidence="1" type="ORF">PPENT_87.1.T0130001</name>
    <name evidence="2" type="ORF">PPENT_87.1.T0130002</name>
</gene>
<evidence type="ECO:0000313" key="2">
    <source>
        <dbReference type="EMBL" id="CAD8144066.1"/>
    </source>
</evidence>
<name>A0A8S1SZB7_9CILI</name>
<dbReference type="EMBL" id="CAJJDO010000013">
    <property type="protein sequence ID" value="CAD8144066.1"/>
    <property type="molecule type" value="Genomic_DNA"/>
</dbReference>
<accession>A0A8S1SZB7</accession>
<protein>
    <submittedName>
        <fullName evidence="1">Uncharacterized protein</fullName>
    </submittedName>
</protein>
<keyword evidence="3" id="KW-1185">Reference proteome</keyword>
<reference evidence="1" key="1">
    <citation type="submission" date="2021-01" db="EMBL/GenBank/DDBJ databases">
        <authorList>
            <consortium name="Genoscope - CEA"/>
            <person name="William W."/>
        </authorList>
    </citation>
    <scope>NUCLEOTIDE SEQUENCE</scope>
</reference>